<dbReference type="SUPFAM" id="SSF49899">
    <property type="entry name" value="Concanavalin A-like lectins/glucanases"/>
    <property type="match status" value="1"/>
</dbReference>
<evidence type="ECO:0000259" key="1">
    <source>
        <dbReference type="PROSITE" id="PS50188"/>
    </source>
</evidence>
<dbReference type="PROSITE" id="PS50188">
    <property type="entry name" value="B302_SPRY"/>
    <property type="match status" value="1"/>
</dbReference>
<gene>
    <name evidence="2" type="ORF">OYC64_004177</name>
</gene>
<dbReference type="PRINTS" id="PR01407">
    <property type="entry name" value="BUTYPHLNCDUF"/>
</dbReference>
<protein>
    <recommendedName>
        <fullName evidence="1">B30.2/SPRY domain-containing protein</fullName>
    </recommendedName>
</protein>
<organism evidence="2 3">
    <name type="scientific">Pagothenia borchgrevinki</name>
    <name type="common">Bald rockcod</name>
    <name type="synonym">Trematomus borchgrevinki</name>
    <dbReference type="NCBI Taxonomy" id="8213"/>
    <lineage>
        <taxon>Eukaryota</taxon>
        <taxon>Metazoa</taxon>
        <taxon>Chordata</taxon>
        <taxon>Craniata</taxon>
        <taxon>Vertebrata</taxon>
        <taxon>Euteleostomi</taxon>
        <taxon>Actinopterygii</taxon>
        <taxon>Neopterygii</taxon>
        <taxon>Teleostei</taxon>
        <taxon>Neoteleostei</taxon>
        <taxon>Acanthomorphata</taxon>
        <taxon>Eupercaria</taxon>
        <taxon>Perciformes</taxon>
        <taxon>Notothenioidei</taxon>
        <taxon>Nototheniidae</taxon>
        <taxon>Pagothenia</taxon>
    </lineage>
</organism>
<dbReference type="InterPro" id="IPR013320">
    <property type="entry name" value="ConA-like_dom_sf"/>
</dbReference>
<dbReference type="InterPro" id="IPR001870">
    <property type="entry name" value="B30.2/SPRY"/>
</dbReference>
<dbReference type="Gene3D" id="2.60.120.920">
    <property type="match status" value="1"/>
</dbReference>
<reference evidence="2 3" key="1">
    <citation type="journal article" date="2022" name="G3 (Bethesda)">
        <title>Evaluating Illumina-, Nanopore-, and PacBio-based genome assembly strategies with the bald notothen, Trematomus borchgrevinki.</title>
        <authorList>
            <person name="Rayamajhi N."/>
            <person name="Cheng C.C."/>
            <person name="Catchen J.M."/>
        </authorList>
    </citation>
    <scope>NUCLEOTIDE SEQUENCE [LARGE SCALE GENOMIC DNA]</scope>
    <source>
        <strain evidence="2">AGRC-2024</strain>
    </source>
</reference>
<dbReference type="InterPro" id="IPR003877">
    <property type="entry name" value="SPRY_dom"/>
</dbReference>
<evidence type="ECO:0000313" key="2">
    <source>
        <dbReference type="EMBL" id="KAL3046118.1"/>
    </source>
</evidence>
<dbReference type="InterPro" id="IPR050143">
    <property type="entry name" value="TRIM/RBCC"/>
</dbReference>
<dbReference type="Pfam" id="PF00622">
    <property type="entry name" value="SPRY"/>
    <property type="match status" value="1"/>
</dbReference>
<keyword evidence="3" id="KW-1185">Reference proteome</keyword>
<feature type="domain" description="B30.2/SPRY" evidence="1">
    <location>
        <begin position="1"/>
        <end position="97"/>
    </location>
</feature>
<evidence type="ECO:0000313" key="3">
    <source>
        <dbReference type="Proteomes" id="UP001619887"/>
    </source>
</evidence>
<dbReference type="SMART" id="SM00449">
    <property type="entry name" value="SPRY"/>
    <property type="match status" value="1"/>
</dbReference>
<accession>A0ABD2FWQ8</accession>
<reference evidence="2 3" key="2">
    <citation type="journal article" date="2024" name="G3 (Bethesda)">
        <title>The genome of the cryopelagic Antarctic bald notothen, Trematomus borchgrevinki.</title>
        <authorList>
            <person name="Rayamajhi N."/>
            <person name="Rivera-Colon A.G."/>
            <person name="Minhas B.F."/>
            <person name="Cheng C.C."/>
            <person name="Catchen J.M."/>
        </authorList>
    </citation>
    <scope>NUCLEOTIDE SEQUENCE [LARGE SCALE GENOMIC DNA]</scope>
    <source>
        <strain evidence="2">AGRC-2024</strain>
    </source>
</reference>
<comment type="caution">
    <text evidence="2">The sequence shown here is derived from an EMBL/GenBank/DDBJ whole genome shotgun (WGS) entry which is preliminary data.</text>
</comment>
<name>A0ABD2FWQ8_PAGBO</name>
<dbReference type="AlphaFoldDB" id="A0ABD2FWQ8"/>
<proteinExistence type="predicted"/>
<dbReference type="InterPro" id="IPR043136">
    <property type="entry name" value="B30.2/SPRY_sf"/>
</dbReference>
<sequence length="107" mass="11829">MVRPDAGYWAICLRKGIEFKACAGPSVALHLQEKPQKVAVFLDYEEGSVSFYNADAKTHIYTFTGCLYTEPLYPYLNPCLHDNGKNTAPLTICPVEVGTPAEINLAF</sequence>
<dbReference type="PANTHER" id="PTHR24103">
    <property type="entry name" value="E3 UBIQUITIN-PROTEIN LIGASE TRIM"/>
    <property type="match status" value="1"/>
</dbReference>
<dbReference type="Proteomes" id="UP001619887">
    <property type="component" value="Unassembled WGS sequence"/>
</dbReference>
<dbReference type="InterPro" id="IPR003879">
    <property type="entry name" value="Butyrophylin_SPRY"/>
</dbReference>
<dbReference type="EMBL" id="JBIYXZ010002085">
    <property type="protein sequence ID" value="KAL3046118.1"/>
    <property type="molecule type" value="Genomic_DNA"/>
</dbReference>